<name>F0ZRL5_DICPU</name>
<dbReference type="AlphaFoldDB" id="F0ZRL5"/>
<dbReference type="EMBL" id="GL871143">
    <property type="protein sequence ID" value="EGC33402.1"/>
    <property type="molecule type" value="Genomic_DNA"/>
</dbReference>
<keyword evidence="2" id="KW-1185">Reference proteome</keyword>
<sequence length="217" mass="25312">MNFKNNQEMQLSLENIEEIYDNKSNPKYTLENPSQNLGPKLKMSYIINEPTASPPLFGGIFSTFDVEKNTNIKYYNYLETNLKQTEIITNDNNVNTNQNNFNQTNNNTYNIYNHVNNSQPNSNKNNTHFHFNNDLNNDFYYNYNDNNNYHNNINNINNNNNYYSATTTTTTTTTTTSGPQNINNNTNIQYENHLFSNEEQAHMELLTLETLRSILPN</sequence>
<reference evidence="2" key="1">
    <citation type="journal article" date="2011" name="Genome Biol.">
        <title>Comparative genomics of the social amoebae Dictyostelium discoideum and Dictyostelium purpureum.</title>
        <authorList>
            <consortium name="US DOE Joint Genome Institute (JGI-PGF)"/>
            <person name="Sucgang R."/>
            <person name="Kuo A."/>
            <person name="Tian X."/>
            <person name="Salerno W."/>
            <person name="Parikh A."/>
            <person name="Feasley C.L."/>
            <person name="Dalin E."/>
            <person name="Tu H."/>
            <person name="Huang E."/>
            <person name="Barry K."/>
            <person name="Lindquist E."/>
            <person name="Shapiro H."/>
            <person name="Bruce D."/>
            <person name="Schmutz J."/>
            <person name="Salamov A."/>
            <person name="Fey P."/>
            <person name="Gaudet P."/>
            <person name="Anjard C."/>
            <person name="Babu M.M."/>
            <person name="Basu S."/>
            <person name="Bushmanova Y."/>
            <person name="van der Wel H."/>
            <person name="Katoh-Kurasawa M."/>
            <person name="Dinh C."/>
            <person name="Coutinho P.M."/>
            <person name="Saito T."/>
            <person name="Elias M."/>
            <person name="Schaap P."/>
            <person name="Kay R.R."/>
            <person name="Henrissat B."/>
            <person name="Eichinger L."/>
            <person name="Rivero F."/>
            <person name="Putnam N.H."/>
            <person name="West C.M."/>
            <person name="Loomis W.F."/>
            <person name="Chisholm R.L."/>
            <person name="Shaulsky G."/>
            <person name="Strassmann J.E."/>
            <person name="Queller D.C."/>
            <person name="Kuspa A."/>
            <person name="Grigoriev I.V."/>
        </authorList>
    </citation>
    <scope>NUCLEOTIDE SEQUENCE [LARGE SCALE GENOMIC DNA]</scope>
    <source>
        <strain evidence="2">QSDP1</strain>
    </source>
</reference>
<evidence type="ECO:0000313" key="1">
    <source>
        <dbReference type="EMBL" id="EGC33402.1"/>
    </source>
</evidence>
<dbReference type="VEuPathDB" id="AmoebaDB:DICPUDRAFT_92419"/>
<evidence type="ECO:0000313" key="2">
    <source>
        <dbReference type="Proteomes" id="UP000001064"/>
    </source>
</evidence>
<dbReference type="RefSeq" id="XP_003290066.1">
    <property type="nucleotide sequence ID" value="XM_003290018.1"/>
</dbReference>
<proteinExistence type="predicted"/>
<protein>
    <submittedName>
        <fullName evidence="1">Expressed protein</fullName>
    </submittedName>
</protein>
<accession>F0ZRL5</accession>
<dbReference type="InParanoid" id="F0ZRL5"/>
<dbReference type="Proteomes" id="UP000001064">
    <property type="component" value="Unassembled WGS sequence"/>
</dbReference>
<gene>
    <name evidence="1" type="ORF">DICPUDRAFT_92419</name>
</gene>
<dbReference type="GeneID" id="10504415"/>
<organism evidence="1 2">
    <name type="scientific">Dictyostelium purpureum</name>
    <name type="common">Slime mold</name>
    <dbReference type="NCBI Taxonomy" id="5786"/>
    <lineage>
        <taxon>Eukaryota</taxon>
        <taxon>Amoebozoa</taxon>
        <taxon>Evosea</taxon>
        <taxon>Eumycetozoa</taxon>
        <taxon>Dictyostelia</taxon>
        <taxon>Dictyosteliales</taxon>
        <taxon>Dictyosteliaceae</taxon>
        <taxon>Dictyostelium</taxon>
    </lineage>
</organism>
<dbReference type="KEGG" id="dpp:DICPUDRAFT_92419"/>
<dbReference type="FunCoup" id="F0ZRL5">
    <property type="interactions" value="937"/>
</dbReference>